<dbReference type="InterPro" id="IPR018060">
    <property type="entry name" value="HTH_AraC"/>
</dbReference>
<organism evidence="5 6">
    <name type="scientific">Paraburkholderia atlantica</name>
    <dbReference type="NCBI Taxonomy" id="2654982"/>
    <lineage>
        <taxon>Bacteria</taxon>
        <taxon>Pseudomonadati</taxon>
        <taxon>Pseudomonadota</taxon>
        <taxon>Betaproteobacteria</taxon>
        <taxon>Burkholderiales</taxon>
        <taxon>Burkholderiaceae</taxon>
        <taxon>Paraburkholderia</taxon>
    </lineage>
</organism>
<dbReference type="AlphaFoldDB" id="D5WFH4"/>
<dbReference type="InterPro" id="IPR018062">
    <property type="entry name" value="HTH_AraC-typ_CS"/>
</dbReference>
<dbReference type="PANTHER" id="PTHR46796">
    <property type="entry name" value="HTH-TYPE TRANSCRIPTIONAL ACTIVATOR RHAS-RELATED"/>
    <property type="match status" value="1"/>
</dbReference>
<evidence type="ECO:0000259" key="4">
    <source>
        <dbReference type="PROSITE" id="PS01124"/>
    </source>
</evidence>
<dbReference type="PROSITE" id="PS01124">
    <property type="entry name" value="HTH_ARAC_FAMILY_2"/>
    <property type="match status" value="1"/>
</dbReference>
<dbReference type="Gene3D" id="1.10.10.60">
    <property type="entry name" value="Homeodomain-like"/>
    <property type="match status" value="2"/>
</dbReference>
<dbReference type="Pfam" id="PF12833">
    <property type="entry name" value="HTH_18"/>
    <property type="match status" value="1"/>
</dbReference>
<evidence type="ECO:0000313" key="5">
    <source>
        <dbReference type="EMBL" id="ADG19328.1"/>
    </source>
</evidence>
<proteinExistence type="predicted"/>
<dbReference type="InterPro" id="IPR050204">
    <property type="entry name" value="AraC_XylS_family_regulators"/>
</dbReference>
<dbReference type="Proteomes" id="UP000002190">
    <property type="component" value="Chromosome 2"/>
</dbReference>
<sequence>MSSVLECPQPATGELPLVARGRIDQEDRWRNPEARLQSSPDVLVQRWTHTGSTPLDVSSDGHPALHCIALNLKCTSLTFEYAGRPLIRGRVPAGVAHVAAPGASARASYSMQGDVLHLYASQKALGECYEDLFNRSPNGDLTLAGECLLRDPAIERLGQALAVSQSSDAALGKIYMESVSLAIVSRLVSRQYAKQPRNQRSSSELPKWRMTRVMEFIDANLAEPIGLEEMAQSTGLTRMHFAAQFRAACGLRPHEYLLRRRIEHAQSLLLETRQNMLDIALSCGFRSQAHFTTVFKRFVGAAPLAWRKRIDEH</sequence>
<name>D5WFH4_PARAM</name>
<reference evidence="6" key="1">
    <citation type="submission" date="2010-04" db="EMBL/GenBank/DDBJ databases">
        <title>Complete sequence of chromosome 2 of Burkholderia sp. CCGE1002.</title>
        <authorList>
            <consortium name="US DOE Joint Genome Institute"/>
            <person name="Lucas S."/>
            <person name="Copeland A."/>
            <person name="Lapidus A."/>
            <person name="Cheng J.-F."/>
            <person name="Bruce D."/>
            <person name="Goodwin L."/>
            <person name="Pitluck S."/>
            <person name="Chertkov O."/>
            <person name="Detter J.C."/>
            <person name="Han C."/>
            <person name="Tapia R."/>
            <person name="Land M."/>
            <person name="Hauser L."/>
            <person name="Kyrpides N."/>
            <person name="Ovchinnikova G."/>
            <person name="Martinez-Romero E."/>
            <person name="Hernandez M.A.R."/>
            <person name="Tiedje J.M."/>
            <person name="Woyke T."/>
        </authorList>
    </citation>
    <scope>NUCLEOTIDE SEQUENCE [LARGE SCALE GENOMIC DNA]</scope>
    <source>
        <strain evidence="6">CCGE1002</strain>
    </source>
</reference>
<gene>
    <name evidence="5" type="ordered locus">BC1002_5398</name>
</gene>
<dbReference type="SUPFAM" id="SSF46689">
    <property type="entry name" value="Homeodomain-like"/>
    <property type="match status" value="2"/>
</dbReference>
<dbReference type="SMART" id="SM00342">
    <property type="entry name" value="HTH_ARAC"/>
    <property type="match status" value="1"/>
</dbReference>
<dbReference type="eggNOG" id="COG2207">
    <property type="taxonomic scope" value="Bacteria"/>
</dbReference>
<dbReference type="HOGENOM" id="CLU_000445_88_4_4"/>
<reference evidence="5 6" key="2">
    <citation type="journal article" date="2012" name="J. Bacteriol.">
        <title>Genome Sequences of Burkholderia sp. Strains CCGE1002 and H160, Isolated from Legume Nodules in Mexico and Brazil.</title>
        <authorList>
            <person name="Ormeno-Orrillo E."/>
            <person name="Rogel M.A."/>
            <person name="Chueire L.M."/>
            <person name="Tiedje J.M."/>
            <person name="Martinez-Romero E."/>
            <person name="Hungria M."/>
        </authorList>
    </citation>
    <scope>NUCLEOTIDE SEQUENCE [LARGE SCALE GENOMIC DNA]</scope>
    <source>
        <strain evidence="5 6">CCGE1002</strain>
    </source>
</reference>
<evidence type="ECO:0000256" key="1">
    <source>
        <dbReference type="ARBA" id="ARBA00023015"/>
    </source>
</evidence>
<dbReference type="GO" id="GO:0043565">
    <property type="term" value="F:sequence-specific DNA binding"/>
    <property type="evidence" value="ECO:0007669"/>
    <property type="project" value="InterPro"/>
</dbReference>
<dbReference type="PROSITE" id="PS00041">
    <property type="entry name" value="HTH_ARAC_FAMILY_1"/>
    <property type="match status" value="1"/>
</dbReference>
<dbReference type="InterPro" id="IPR009057">
    <property type="entry name" value="Homeodomain-like_sf"/>
</dbReference>
<evidence type="ECO:0000256" key="3">
    <source>
        <dbReference type="ARBA" id="ARBA00023163"/>
    </source>
</evidence>
<keyword evidence="3" id="KW-0804">Transcription</keyword>
<accession>D5WFH4</accession>
<dbReference type="GeneID" id="301096579"/>
<protein>
    <submittedName>
        <fullName evidence="5">Transcriptional regulator, AraC family</fullName>
    </submittedName>
</protein>
<dbReference type="EMBL" id="CP002014">
    <property type="protein sequence ID" value="ADG19328.1"/>
    <property type="molecule type" value="Genomic_DNA"/>
</dbReference>
<evidence type="ECO:0000256" key="2">
    <source>
        <dbReference type="ARBA" id="ARBA00023125"/>
    </source>
</evidence>
<dbReference type="STRING" id="640511.BC1002_5398"/>
<evidence type="ECO:0000313" key="6">
    <source>
        <dbReference type="Proteomes" id="UP000002190"/>
    </source>
</evidence>
<keyword evidence="2" id="KW-0238">DNA-binding</keyword>
<dbReference type="KEGG" id="bge:BC1002_5398"/>
<dbReference type="RefSeq" id="WP_013093119.1">
    <property type="nucleotide sequence ID" value="NC_014118.1"/>
</dbReference>
<dbReference type="GO" id="GO:0003700">
    <property type="term" value="F:DNA-binding transcription factor activity"/>
    <property type="evidence" value="ECO:0007669"/>
    <property type="project" value="InterPro"/>
</dbReference>
<keyword evidence="1" id="KW-0805">Transcription regulation</keyword>
<feature type="domain" description="HTH araC/xylS-type" evidence="4">
    <location>
        <begin position="211"/>
        <end position="309"/>
    </location>
</feature>
<dbReference type="PANTHER" id="PTHR46796:SF14">
    <property type="entry name" value="TRANSCRIPTIONAL REGULATORY PROTEIN"/>
    <property type="match status" value="1"/>
</dbReference>